<dbReference type="Proteomes" id="UP001321481">
    <property type="component" value="Unassembled WGS sequence"/>
</dbReference>
<accession>A0ABT6ZDA9</accession>
<organism evidence="3 4">
    <name type="scientific">Microbacterium dauci</name>
    <dbReference type="NCBI Taxonomy" id="3048008"/>
    <lineage>
        <taxon>Bacteria</taxon>
        <taxon>Bacillati</taxon>
        <taxon>Actinomycetota</taxon>
        <taxon>Actinomycetes</taxon>
        <taxon>Micrococcales</taxon>
        <taxon>Microbacteriaceae</taxon>
        <taxon>Microbacterium</taxon>
    </lineage>
</organism>
<protein>
    <recommendedName>
        <fullName evidence="5">Amino acid transporter</fullName>
    </recommendedName>
</protein>
<feature type="transmembrane region" description="Helical" evidence="2">
    <location>
        <begin position="17"/>
        <end position="39"/>
    </location>
</feature>
<comment type="caution">
    <text evidence="3">The sequence shown here is derived from an EMBL/GenBank/DDBJ whole genome shotgun (WGS) entry which is preliminary data.</text>
</comment>
<evidence type="ECO:0000256" key="2">
    <source>
        <dbReference type="SAM" id="Phobius"/>
    </source>
</evidence>
<dbReference type="RefSeq" id="WP_283715717.1">
    <property type="nucleotide sequence ID" value="NZ_JASJND010000004.1"/>
</dbReference>
<keyword evidence="4" id="KW-1185">Reference proteome</keyword>
<keyword evidence="2" id="KW-0812">Transmembrane</keyword>
<feature type="transmembrane region" description="Helical" evidence="2">
    <location>
        <begin position="59"/>
        <end position="82"/>
    </location>
</feature>
<proteinExistence type="predicted"/>
<dbReference type="EMBL" id="JASJND010000004">
    <property type="protein sequence ID" value="MDJ1114142.1"/>
    <property type="molecule type" value="Genomic_DNA"/>
</dbReference>
<evidence type="ECO:0000313" key="4">
    <source>
        <dbReference type="Proteomes" id="UP001321481"/>
    </source>
</evidence>
<gene>
    <name evidence="3" type="ORF">QNI14_06725</name>
</gene>
<keyword evidence="2" id="KW-0472">Membrane</keyword>
<feature type="region of interest" description="Disordered" evidence="1">
    <location>
        <begin position="92"/>
        <end position="118"/>
    </location>
</feature>
<feature type="compositionally biased region" description="Basic and acidic residues" evidence="1">
    <location>
        <begin position="105"/>
        <end position="118"/>
    </location>
</feature>
<evidence type="ECO:0000313" key="3">
    <source>
        <dbReference type="EMBL" id="MDJ1114142.1"/>
    </source>
</evidence>
<name>A0ABT6ZDA9_9MICO</name>
<evidence type="ECO:0008006" key="5">
    <source>
        <dbReference type="Google" id="ProtNLM"/>
    </source>
</evidence>
<evidence type="ECO:0000256" key="1">
    <source>
        <dbReference type="SAM" id="MobiDB-lite"/>
    </source>
</evidence>
<keyword evidence="2" id="KW-1133">Transmembrane helix</keyword>
<reference evidence="3 4" key="1">
    <citation type="submission" date="2023-05" db="EMBL/GenBank/DDBJ databases">
        <title>Microbacterium dauci sp.nov., Isolated from Carrot Rhizosphere Soil.</title>
        <authorList>
            <person name="Xiao Z."/>
            <person name="Zheng J."/>
        </authorList>
    </citation>
    <scope>NUCLEOTIDE SEQUENCE [LARGE SCALE GENOMIC DNA]</scope>
    <source>
        <strain evidence="3 4">LX3-4</strain>
    </source>
</reference>
<sequence>MTEKDPTRRQLLRPAQLITMALIAAAFAGIVTLVSMGILQDPRPVPEGALHPHVRAWMVAAIVAGVTFIATLVIIALSLLAVDPSKVGKTVDRGLLLDPEPGPGDDDRPAAPREPRGH</sequence>